<accession>A0AAV1E7S7</accession>
<keyword evidence="1" id="KW-0106">Calcium</keyword>
<sequence length="96" mass="10966">MAILNKPIASPDGKILMRPEEFKKWLKKFDADKDGRISTQELREAIRANGGWFTTRKGRDGVRMADKDGSGYIDDNEINNLKDFALKYLGVKIITY</sequence>
<evidence type="ECO:0000313" key="3">
    <source>
        <dbReference type="EMBL" id="CAI9115746.1"/>
    </source>
</evidence>
<evidence type="ECO:0000313" key="4">
    <source>
        <dbReference type="Proteomes" id="UP001161247"/>
    </source>
</evidence>
<feature type="domain" description="EF-hand" evidence="2">
    <location>
        <begin position="17"/>
        <end position="52"/>
    </location>
</feature>
<name>A0AAV1E7S7_OLDCO</name>
<dbReference type="PROSITE" id="PS50222">
    <property type="entry name" value="EF_HAND_2"/>
    <property type="match status" value="1"/>
</dbReference>
<dbReference type="InterPro" id="IPR018247">
    <property type="entry name" value="EF_Hand_1_Ca_BS"/>
</dbReference>
<dbReference type="AlphaFoldDB" id="A0AAV1E7S7"/>
<evidence type="ECO:0000259" key="2">
    <source>
        <dbReference type="PROSITE" id="PS50222"/>
    </source>
</evidence>
<dbReference type="InterPro" id="IPR011992">
    <property type="entry name" value="EF-hand-dom_pair"/>
</dbReference>
<dbReference type="Pfam" id="PF13202">
    <property type="entry name" value="EF-hand_5"/>
    <property type="match status" value="1"/>
</dbReference>
<dbReference type="EMBL" id="OX459125">
    <property type="protein sequence ID" value="CAI9115746.1"/>
    <property type="molecule type" value="Genomic_DNA"/>
</dbReference>
<organism evidence="3 4">
    <name type="scientific">Oldenlandia corymbosa var. corymbosa</name>
    <dbReference type="NCBI Taxonomy" id="529605"/>
    <lineage>
        <taxon>Eukaryota</taxon>
        <taxon>Viridiplantae</taxon>
        <taxon>Streptophyta</taxon>
        <taxon>Embryophyta</taxon>
        <taxon>Tracheophyta</taxon>
        <taxon>Spermatophyta</taxon>
        <taxon>Magnoliopsida</taxon>
        <taxon>eudicotyledons</taxon>
        <taxon>Gunneridae</taxon>
        <taxon>Pentapetalae</taxon>
        <taxon>asterids</taxon>
        <taxon>lamiids</taxon>
        <taxon>Gentianales</taxon>
        <taxon>Rubiaceae</taxon>
        <taxon>Rubioideae</taxon>
        <taxon>Spermacoceae</taxon>
        <taxon>Hedyotis-Oldenlandia complex</taxon>
        <taxon>Oldenlandia</taxon>
    </lineage>
</organism>
<dbReference type="CDD" id="cd00051">
    <property type="entry name" value="EFh"/>
    <property type="match status" value="1"/>
</dbReference>
<keyword evidence="4" id="KW-1185">Reference proteome</keyword>
<dbReference type="Pfam" id="PF00036">
    <property type="entry name" value="EF-hand_1"/>
    <property type="match status" value="1"/>
</dbReference>
<dbReference type="Proteomes" id="UP001161247">
    <property type="component" value="Chromosome 8"/>
</dbReference>
<dbReference type="SUPFAM" id="SSF47473">
    <property type="entry name" value="EF-hand"/>
    <property type="match status" value="1"/>
</dbReference>
<gene>
    <name evidence="3" type="ORF">OLC1_LOCUS22211</name>
</gene>
<proteinExistence type="predicted"/>
<evidence type="ECO:0000256" key="1">
    <source>
        <dbReference type="ARBA" id="ARBA00022837"/>
    </source>
</evidence>
<dbReference type="InterPro" id="IPR002048">
    <property type="entry name" value="EF_hand_dom"/>
</dbReference>
<dbReference type="Gene3D" id="1.10.238.10">
    <property type="entry name" value="EF-hand"/>
    <property type="match status" value="1"/>
</dbReference>
<protein>
    <submittedName>
        <fullName evidence="3">OLC1v1016736C1</fullName>
    </submittedName>
</protein>
<dbReference type="PROSITE" id="PS00018">
    <property type="entry name" value="EF_HAND_1"/>
    <property type="match status" value="2"/>
</dbReference>
<reference evidence="3" key="1">
    <citation type="submission" date="2023-03" db="EMBL/GenBank/DDBJ databases">
        <authorList>
            <person name="Julca I."/>
        </authorList>
    </citation>
    <scope>NUCLEOTIDE SEQUENCE</scope>
</reference>
<dbReference type="SMART" id="SM00054">
    <property type="entry name" value="EFh"/>
    <property type="match status" value="1"/>
</dbReference>
<dbReference type="GO" id="GO:0005509">
    <property type="term" value="F:calcium ion binding"/>
    <property type="evidence" value="ECO:0007669"/>
    <property type="project" value="InterPro"/>
</dbReference>